<reference evidence="1 3" key="1">
    <citation type="journal article" date="2011" name="Nature">
        <title>The Medicago genome provides insight into the evolution of rhizobial symbioses.</title>
        <authorList>
            <person name="Young N.D."/>
            <person name="Debelle F."/>
            <person name="Oldroyd G.E."/>
            <person name="Geurts R."/>
            <person name="Cannon S.B."/>
            <person name="Udvardi M.K."/>
            <person name="Benedito V.A."/>
            <person name="Mayer K.F."/>
            <person name="Gouzy J."/>
            <person name="Schoof H."/>
            <person name="Van de Peer Y."/>
            <person name="Proost S."/>
            <person name="Cook D.R."/>
            <person name="Meyers B.C."/>
            <person name="Spannagl M."/>
            <person name="Cheung F."/>
            <person name="De Mita S."/>
            <person name="Krishnakumar V."/>
            <person name="Gundlach H."/>
            <person name="Zhou S."/>
            <person name="Mudge J."/>
            <person name="Bharti A.K."/>
            <person name="Murray J.D."/>
            <person name="Naoumkina M.A."/>
            <person name="Rosen B."/>
            <person name="Silverstein K.A."/>
            <person name="Tang H."/>
            <person name="Rombauts S."/>
            <person name="Zhao P.X."/>
            <person name="Zhou P."/>
            <person name="Barbe V."/>
            <person name="Bardou P."/>
            <person name="Bechner M."/>
            <person name="Bellec A."/>
            <person name="Berger A."/>
            <person name="Berges H."/>
            <person name="Bidwell S."/>
            <person name="Bisseling T."/>
            <person name="Choisne N."/>
            <person name="Couloux A."/>
            <person name="Denny R."/>
            <person name="Deshpande S."/>
            <person name="Dai X."/>
            <person name="Doyle J.J."/>
            <person name="Dudez A.M."/>
            <person name="Farmer A.D."/>
            <person name="Fouteau S."/>
            <person name="Franken C."/>
            <person name="Gibelin C."/>
            <person name="Gish J."/>
            <person name="Goldstein S."/>
            <person name="Gonzalez A.J."/>
            <person name="Green P.J."/>
            <person name="Hallab A."/>
            <person name="Hartog M."/>
            <person name="Hua A."/>
            <person name="Humphray S.J."/>
            <person name="Jeong D.H."/>
            <person name="Jing Y."/>
            <person name="Jocker A."/>
            <person name="Kenton S.M."/>
            <person name="Kim D.J."/>
            <person name="Klee K."/>
            <person name="Lai H."/>
            <person name="Lang C."/>
            <person name="Lin S."/>
            <person name="Macmil S.L."/>
            <person name="Magdelenat G."/>
            <person name="Matthews L."/>
            <person name="McCorrison J."/>
            <person name="Monaghan E.L."/>
            <person name="Mun J.H."/>
            <person name="Najar F.Z."/>
            <person name="Nicholson C."/>
            <person name="Noirot C."/>
            <person name="O'Bleness M."/>
            <person name="Paule C.R."/>
            <person name="Poulain J."/>
            <person name="Prion F."/>
            <person name="Qin B."/>
            <person name="Qu C."/>
            <person name="Retzel E.F."/>
            <person name="Riddle C."/>
            <person name="Sallet E."/>
            <person name="Samain S."/>
            <person name="Samson N."/>
            <person name="Sanders I."/>
            <person name="Saurat O."/>
            <person name="Scarpelli C."/>
            <person name="Schiex T."/>
            <person name="Segurens B."/>
            <person name="Severin A.J."/>
            <person name="Sherrier D.J."/>
            <person name="Shi R."/>
            <person name="Sims S."/>
            <person name="Singer S.R."/>
            <person name="Sinharoy S."/>
            <person name="Sterck L."/>
            <person name="Viollet A."/>
            <person name="Wang B.B."/>
            <person name="Wang K."/>
            <person name="Wang M."/>
            <person name="Wang X."/>
            <person name="Warfsmann J."/>
            <person name="Weissenbach J."/>
            <person name="White D.D."/>
            <person name="White J.D."/>
            <person name="Wiley G.B."/>
            <person name="Wincker P."/>
            <person name="Xing Y."/>
            <person name="Yang L."/>
            <person name="Yao Z."/>
            <person name="Ying F."/>
            <person name="Zhai J."/>
            <person name="Zhou L."/>
            <person name="Zuber A."/>
            <person name="Denarie J."/>
            <person name="Dixon R.A."/>
            <person name="May G.D."/>
            <person name="Schwartz D.C."/>
            <person name="Rogers J."/>
            <person name="Quetier F."/>
            <person name="Town C.D."/>
            <person name="Roe B.A."/>
        </authorList>
    </citation>
    <scope>NUCLEOTIDE SEQUENCE [LARGE SCALE GENOMIC DNA]</scope>
    <source>
        <strain evidence="1">A17</strain>
        <strain evidence="2 3">cv. Jemalong A17</strain>
    </source>
</reference>
<dbReference type="Proteomes" id="UP000002051">
    <property type="component" value="Chromosome 4"/>
</dbReference>
<accession>G7JG72</accession>
<name>G7JG72_MEDTR</name>
<evidence type="ECO:0000313" key="1">
    <source>
        <dbReference type="EMBL" id="AES89112.1"/>
    </source>
</evidence>
<sequence length="123" mass="14039">MGNELVDETRKLKKELIIFKVDFEKGFNSVDCNYLDVVLLDLINKYVNVVCYRTFVIDACKPTAPTTIELFHSAQQSTHYLVGLLIALQLNKKEHETNSPGAPWDLEEKEDEITCGALPKDFF</sequence>
<dbReference type="EnsemblPlants" id="AES89112">
    <property type="protein sequence ID" value="AES89112"/>
    <property type="gene ID" value="MTR_4g070130"/>
</dbReference>
<dbReference type="HOGENOM" id="CLU_2018624_0_0_1"/>
<evidence type="ECO:0000313" key="3">
    <source>
        <dbReference type="Proteomes" id="UP000002051"/>
    </source>
</evidence>
<proteinExistence type="predicted"/>
<keyword evidence="3" id="KW-1185">Reference proteome</keyword>
<reference evidence="2" key="3">
    <citation type="submission" date="2015-04" db="UniProtKB">
        <authorList>
            <consortium name="EnsemblPlants"/>
        </authorList>
    </citation>
    <scope>IDENTIFICATION</scope>
    <source>
        <strain evidence="2">cv. Jemalong A17</strain>
    </source>
</reference>
<evidence type="ECO:0000313" key="2">
    <source>
        <dbReference type="EnsemblPlants" id="AES89112"/>
    </source>
</evidence>
<reference evidence="1 3" key="2">
    <citation type="journal article" date="2014" name="BMC Genomics">
        <title>An improved genome release (version Mt4.0) for the model legume Medicago truncatula.</title>
        <authorList>
            <person name="Tang H."/>
            <person name="Krishnakumar V."/>
            <person name="Bidwell S."/>
            <person name="Rosen B."/>
            <person name="Chan A."/>
            <person name="Zhou S."/>
            <person name="Gentzbittel L."/>
            <person name="Childs K.L."/>
            <person name="Yandell M."/>
            <person name="Gundlach H."/>
            <person name="Mayer K.F."/>
            <person name="Schwartz D.C."/>
            <person name="Town C.D."/>
        </authorList>
    </citation>
    <scope>GENOME REANNOTATION</scope>
    <source>
        <strain evidence="2 3">cv. Jemalong A17</strain>
    </source>
</reference>
<gene>
    <name evidence="1" type="ordered locus">MTR_4g070130</name>
</gene>
<dbReference type="EMBL" id="CM001220">
    <property type="protein sequence ID" value="AES89112.1"/>
    <property type="molecule type" value="Genomic_DNA"/>
</dbReference>
<dbReference type="PaxDb" id="3880-AES89112"/>
<dbReference type="AlphaFoldDB" id="G7JG72"/>
<protein>
    <submittedName>
        <fullName evidence="1 2">Uncharacterized protein</fullName>
    </submittedName>
</protein>
<organism evidence="1 3">
    <name type="scientific">Medicago truncatula</name>
    <name type="common">Barrel medic</name>
    <name type="synonym">Medicago tribuloides</name>
    <dbReference type="NCBI Taxonomy" id="3880"/>
    <lineage>
        <taxon>Eukaryota</taxon>
        <taxon>Viridiplantae</taxon>
        <taxon>Streptophyta</taxon>
        <taxon>Embryophyta</taxon>
        <taxon>Tracheophyta</taxon>
        <taxon>Spermatophyta</taxon>
        <taxon>Magnoliopsida</taxon>
        <taxon>eudicotyledons</taxon>
        <taxon>Gunneridae</taxon>
        <taxon>Pentapetalae</taxon>
        <taxon>rosids</taxon>
        <taxon>fabids</taxon>
        <taxon>Fabales</taxon>
        <taxon>Fabaceae</taxon>
        <taxon>Papilionoideae</taxon>
        <taxon>50 kb inversion clade</taxon>
        <taxon>NPAAA clade</taxon>
        <taxon>Hologalegina</taxon>
        <taxon>IRL clade</taxon>
        <taxon>Trifolieae</taxon>
        <taxon>Medicago</taxon>
    </lineage>
</organism>